<feature type="transmembrane region" description="Helical" evidence="1">
    <location>
        <begin position="36"/>
        <end position="56"/>
    </location>
</feature>
<accession>A0A1D8JC35</accession>
<keyword evidence="1" id="KW-1133">Transmembrane helix</keyword>
<keyword evidence="3" id="KW-1185">Reference proteome</keyword>
<protein>
    <submittedName>
        <fullName evidence="2">Uncharacterized protein</fullName>
    </submittedName>
</protein>
<sequence length="61" mass="6797">MKPQSVLLSVLLFGIIFVVVHWVLVFSGEFVTGEVVARMLIVFPTCALLLMIVIGFSDSWK</sequence>
<feature type="transmembrane region" description="Helical" evidence="1">
    <location>
        <begin position="7"/>
        <end position="24"/>
    </location>
</feature>
<evidence type="ECO:0000256" key="1">
    <source>
        <dbReference type="SAM" id="Phobius"/>
    </source>
</evidence>
<reference evidence="2 3" key="1">
    <citation type="submission" date="2016-09" db="EMBL/GenBank/DDBJ databases">
        <title>Complete genome sequence of the Lysinibacillus sphaericus LMG 22257, a specie of Bacillus with ureolytic activity that can effectively biodeposit calcium carbonate.</title>
        <authorList>
            <person name="Yan W."/>
        </authorList>
    </citation>
    <scope>NUCLEOTIDE SEQUENCE [LARGE SCALE GENOMIC DNA]</scope>
    <source>
        <strain evidence="2 3">LMG 22257</strain>
    </source>
</reference>
<proteinExistence type="predicted"/>
<keyword evidence="1" id="KW-0472">Membrane</keyword>
<dbReference type="AlphaFoldDB" id="A0A1D8JC35"/>
<gene>
    <name evidence="2" type="ORF">BI350_00465</name>
</gene>
<evidence type="ECO:0000313" key="3">
    <source>
        <dbReference type="Proteomes" id="UP000185746"/>
    </source>
</evidence>
<evidence type="ECO:0000313" key="2">
    <source>
        <dbReference type="EMBL" id="AOV06259.1"/>
    </source>
</evidence>
<keyword evidence="1" id="KW-0812">Transmembrane</keyword>
<name>A0A1D8JC35_9BACL</name>
<dbReference type="EMBL" id="CP017560">
    <property type="protein sequence ID" value="AOV06259.1"/>
    <property type="molecule type" value="Genomic_DNA"/>
</dbReference>
<dbReference type="KEGG" id="surl:BI350_00465"/>
<dbReference type="Proteomes" id="UP000185746">
    <property type="component" value="Chromosome"/>
</dbReference>
<organism evidence="2 3">
    <name type="scientific">Sporosarcina ureilytica</name>
    <dbReference type="NCBI Taxonomy" id="298596"/>
    <lineage>
        <taxon>Bacteria</taxon>
        <taxon>Bacillati</taxon>
        <taxon>Bacillota</taxon>
        <taxon>Bacilli</taxon>
        <taxon>Bacillales</taxon>
        <taxon>Caryophanaceae</taxon>
        <taxon>Sporosarcina</taxon>
    </lineage>
</organism>